<accession>A0ABW9A3B2</accession>
<dbReference type="PANTHER" id="PTHR33376:SF7">
    <property type="entry name" value="C4-DICARBOXYLATE-BINDING PROTEIN DCTB"/>
    <property type="match status" value="1"/>
</dbReference>
<evidence type="ECO:0000313" key="6">
    <source>
        <dbReference type="Proteomes" id="UP001629246"/>
    </source>
</evidence>
<reference evidence="5 6" key="1">
    <citation type="journal article" date="2024" name="Chem. Sci.">
        <title>Discovery of megapolipeptins by genome mining of a Burkholderiales bacteria collection.</title>
        <authorList>
            <person name="Paulo B.S."/>
            <person name="Recchia M.J.J."/>
            <person name="Lee S."/>
            <person name="Fergusson C.H."/>
            <person name="Romanowski S.B."/>
            <person name="Hernandez A."/>
            <person name="Krull N."/>
            <person name="Liu D.Y."/>
            <person name="Cavanagh H."/>
            <person name="Bos A."/>
            <person name="Gray C.A."/>
            <person name="Murphy B.T."/>
            <person name="Linington R.G."/>
            <person name="Eustaquio A.S."/>
        </authorList>
    </citation>
    <scope>NUCLEOTIDE SEQUENCE [LARGE SCALE GENOMIC DNA]</scope>
    <source>
        <strain evidence="5 6">RL21-008-BIB-A</strain>
    </source>
</reference>
<dbReference type="RefSeq" id="WP_408154903.1">
    <property type="nucleotide sequence ID" value="NZ_JAQQFM010000002.1"/>
</dbReference>
<dbReference type="EMBL" id="JAQQFM010000002">
    <property type="protein sequence ID" value="MFL9923336.1"/>
    <property type="molecule type" value="Genomic_DNA"/>
</dbReference>
<dbReference type="InterPro" id="IPR004682">
    <property type="entry name" value="TRAP_DctP"/>
</dbReference>
<feature type="signal peptide" evidence="4">
    <location>
        <begin position="1"/>
        <end position="25"/>
    </location>
</feature>
<dbReference type="InterPro" id="IPR038404">
    <property type="entry name" value="TRAP_DctP_sf"/>
</dbReference>
<comment type="similarity">
    <text evidence="1">Belongs to the bacterial solute-binding protein 7 family.</text>
</comment>
<evidence type="ECO:0000256" key="2">
    <source>
        <dbReference type="ARBA" id="ARBA00022448"/>
    </source>
</evidence>
<sequence length="342" mass="38093">MQAWKSIFAAAASCGVVAFSGLAQAQTAQTPIVIKFSHVVAANTSKGKTADYFKKIVEERTQGRVKVDVYANSQLYKDKEELEALQMGSVQMLAPTFGKFGPIGVREFEVFDLPYLFDNMEQAQKVTQGAIGKKLLQKLDSKGIAGLAMLDSGFLDWTSNKPIVKPADIKGMKIRIQSSKVIDARTRIVGALPQVMAWSEIYQALQTGVVDGQENPPSIVNTAKLYEVQKFMTLSEHGYHGYVLIANKRFWDALPADLKPIMDKAVIDATSYFNSNAKKENDDALEEIRRTGKTKILSMTAQDKDEWRKVQAPVYHEMEGRVGKELMQELFKTIGREQPGMK</sequence>
<keyword evidence="3 4" id="KW-0732">Signal</keyword>
<evidence type="ECO:0000256" key="3">
    <source>
        <dbReference type="ARBA" id="ARBA00022729"/>
    </source>
</evidence>
<dbReference type="InterPro" id="IPR018389">
    <property type="entry name" value="DctP_fam"/>
</dbReference>
<gene>
    <name evidence="5" type="ORF">PQR62_03600</name>
</gene>
<comment type="caution">
    <text evidence="5">The sequence shown here is derived from an EMBL/GenBank/DDBJ whole genome shotgun (WGS) entry which is preliminary data.</text>
</comment>
<dbReference type="PIRSF" id="PIRSF006470">
    <property type="entry name" value="DctB"/>
    <property type="match status" value="1"/>
</dbReference>
<keyword evidence="6" id="KW-1185">Reference proteome</keyword>
<protein>
    <submittedName>
        <fullName evidence="5">DctP family TRAP transporter solute-binding subunit</fullName>
    </submittedName>
</protein>
<evidence type="ECO:0000256" key="1">
    <source>
        <dbReference type="ARBA" id="ARBA00009023"/>
    </source>
</evidence>
<dbReference type="Pfam" id="PF03480">
    <property type="entry name" value="DctP"/>
    <property type="match status" value="1"/>
</dbReference>
<dbReference type="NCBIfam" id="NF037995">
    <property type="entry name" value="TRAP_S1"/>
    <property type="match status" value="1"/>
</dbReference>
<name>A0ABW9A3B2_9BURK</name>
<dbReference type="Gene3D" id="3.40.190.170">
    <property type="entry name" value="Bacterial extracellular solute-binding protein, family 7"/>
    <property type="match status" value="1"/>
</dbReference>
<evidence type="ECO:0000313" key="5">
    <source>
        <dbReference type="EMBL" id="MFL9923336.1"/>
    </source>
</evidence>
<proteinExistence type="inferred from homology"/>
<evidence type="ECO:0000256" key="4">
    <source>
        <dbReference type="SAM" id="SignalP"/>
    </source>
</evidence>
<keyword evidence="2" id="KW-0813">Transport</keyword>
<feature type="chain" id="PRO_5047032215" evidence="4">
    <location>
        <begin position="26"/>
        <end position="342"/>
    </location>
</feature>
<dbReference type="PANTHER" id="PTHR33376">
    <property type="match status" value="1"/>
</dbReference>
<dbReference type="Proteomes" id="UP001629246">
    <property type="component" value="Unassembled WGS sequence"/>
</dbReference>
<dbReference type="NCBIfam" id="TIGR00787">
    <property type="entry name" value="dctP"/>
    <property type="match status" value="1"/>
</dbReference>
<organism evidence="5 6">
    <name type="scientific">Herbaspirillum lusitanum</name>
    <dbReference type="NCBI Taxonomy" id="213312"/>
    <lineage>
        <taxon>Bacteria</taxon>
        <taxon>Pseudomonadati</taxon>
        <taxon>Pseudomonadota</taxon>
        <taxon>Betaproteobacteria</taxon>
        <taxon>Burkholderiales</taxon>
        <taxon>Oxalobacteraceae</taxon>
        <taxon>Herbaspirillum</taxon>
    </lineage>
</organism>